<dbReference type="SUPFAM" id="SSF56784">
    <property type="entry name" value="HAD-like"/>
    <property type="match status" value="1"/>
</dbReference>
<dbReference type="RefSeq" id="XP_008077520.1">
    <property type="nucleotide sequence ID" value="XM_008079329.1"/>
</dbReference>
<protein>
    <recommendedName>
        <fullName evidence="3">HAD-like protein</fullName>
    </recommendedName>
</protein>
<evidence type="ECO:0008006" key="3">
    <source>
        <dbReference type="Google" id="ProtNLM"/>
    </source>
</evidence>
<evidence type="ECO:0000313" key="1">
    <source>
        <dbReference type="EMBL" id="EPE35441.1"/>
    </source>
</evidence>
<dbReference type="InterPro" id="IPR023214">
    <property type="entry name" value="HAD_sf"/>
</dbReference>
<dbReference type="AlphaFoldDB" id="S3DU18"/>
<dbReference type="GeneID" id="19470182"/>
<dbReference type="Pfam" id="PF13344">
    <property type="entry name" value="Hydrolase_6"/>
    <property type="match status" value="1"/>
</dbReference>
<proteinExistence type="predicted"/>
<organism evidence="1 2">
    <name type="scientific">Glarea lozoyensis (strain ATCC 20868 / MF5171)</name>
    <dbReference type="NCBI Taxonomy" id="1116229"/>
    <lineage>
        <taxon>Eukaryota</taxon>
        <taxon>Fungi</taxon>
        <taxon>Dikarya</taxon>
        <taxon>Ascomycota</taxon>
        <taxon>Pezizomycotina</taxon>
        <taxon>Leotiomycetes</taxon>
        <taxon>Helotiales</taxon>
        <taxon>Helotiaceae</taxon>
        <taxon>Glarea</taxon>
    </lineage>
</organism>
<dbReference type="InterPro" id="IPR006357">
    <property type="entry name" value="HAD-SF_hydro_IIA"/>
</dbReference>
<dbReference type="EMBL" id="KE145354">
    <property type="protein sequence ID" value="EPE35441.1"/>
    <property type="molecule type" value="Genomic_DNA"/>
</dbReference>
<gene>
    <name evidence="1" type="ORF">GLAREA_11140</name>
</gene>
<name>S3DU18_GLAL2</name>
<dbReference type="STRING" id="1116229.S3DU18"/>
<evidence type="ECO:0000313" key="2">
    <source>
        <dbReference type="Proteomes" id="UP000016922"/>
    </source>
</evidence>
<reference evidence="1 2" key="1">
    <citation type="journal article" date="2013" name="BMC Genomics">
        <title>Genomics-driven discovery of the pneumocandin biosynthetic gene cluster in the fungus Glarea lozoyensis.</title>
        <authorList>
            <person name="Chen L."/>
            <person name="Yue Q."/>
            <person name="Zhang X."/>
            <person name="Xiang M."/>
            <person name="Wang C."/>
            <person name="Li S."/>
            <person name="Che Y."/>
            <person name="Ortiz-Lopez F.J."/>
            <person name="Bills G.F."/>
            <person name="Liu X."/>
            <person name="An Z."/>
        </authorList>
    </citation>
    <scope>NUCLEOTIDE SEQUENCE [LARGE SCALE GENOMIC DNA]</scope>
    <source>
        <strain evidence="2">ATCC 20868 / MF5171</strain>
    </source>
</reference>
<dbReference type="HOGENOM" id="CLU_531050_0_0_1"/>
<sequence length="513" mass="57542">MPSFQKRSPIEVGFAINVEGVLIHKSKVLPFAKEALTYLQSRKHNFVLFGDGNRAQTEEELSIELQLLTGVTISPQNIVFPYSAFKLLIKEIPRLATQNVLVVGSPINRIKKIANSYGFHRVFGPLDIQHHRDLQIDAILVFNTPVNWDEDLHTVIEMLSSRAGYVHTTSQLNGLEELPNSGYCQDCQPTIHWCDMKLSHNSGDVTFKQAVEAAWSNRTGGADILGSWTEPLLPFVEVQCFENIDIPKKRTAYLIGGTSAKSPLDQLGDFGSRNGIDWNSILVITKLKRRMYKQPIVPVPNIGVGMLWAFEDAGFERAALEIVSHPGFTAPEGLINFQVDMPTLKPTDIHPALRNDLNKPLPNLPHENVRVRDPILQAEKISVGQVHNFTVTPASYSHSNSAAHRSFSAQQYENPPAIPTRSPLRLSSDIYSQWSYENRLHLNIECALRSRAQATDDKNSALLQAVATAHDRHLARAKTVHESRVRDRIAIRESTRRRLERATSVHAPKGNFF</sequence>
<dbReference type="Gene3D" id="3.40.50.1000">
    <property type="entry name" value="HAD superfamily/HAD-like"/>
    <property type="match status" value="2"/>
</dbReference>
<keyword evidence="2" id="KW-1185">Reference proteome</keyword>
<accession>S3DU18</accession>
<dbReference type="OrthoDB" id="10251048at2759"/>
<dbReference type="Proteomes" id="UP000016922">
    <property type="component" value="Unassembled WGS sequence"/>
</dbReference>
<dbReference type="InterPro" id="IPR036412">
    <property type="entry name" value="HAD-like_sf"/>
</dbReference>
<dbReference type="eggNOG" id="KOG1618">
    <property type="taxonomic scope" value="Eukaryota"/>
</dbReference>
<dbReference type="KEGG" id="glz:GLAREA_11140"/>